<dbReference type="EMBL" id="JAAVXB010000003">
    <property type="protein sequence ID" value="NKF22189.1"/>
    <property type="molecule type" value="Genomic_DNA"/>
</dbReference>
<organism evidence="6 7">
    <name type="scientific">Solimonas marina</name>
    <dbReference type="NCBI Taxonomy" id="2714601"/>
    <lineage>
        <taxon>Bacteria</taxon>
        <taxon>Pseudomonadati</taxon>
        <taxon>Pseudomonadota</taxon>
        <taxon>Gammaproteobacteria</taxon>
        <taxon>Nevskiales</taxon>
        <taxon>Nevskiaceae</taxon>
        <taxon>Solimonas</taxon>
    </lineage>
</organism>
<dbReference type="PROSITE" id="PS00211">
    <property type="entry name" value="ABC_TRANSPORTER_1"/>
    <property type="match status" value="1"/>
</dbReference>
<evidence type="ECO:0000259" key="5">
    <source>
        <dbReference type="PROSITE" id="PS50893"/>
    </source>
</evidence>
<dbReference type="PANTHER" id="PTHR43776">
    <property type="entry name" value="TRANSPORT ATP-BINDING PROTEIN"/>
    <property type="match status" value="1"/>
</dbReference>
<dbReference type="AlphaFoldDB" id="A0A969W9T3"/>
<dbReference type="InterPro" id="IPR003593">
    <property type="entry name" value="AAA+_ATPase"/>
</dbReference>
<dbReference type="InterPro" id="IPR027417">
    <property type="entry name" value="P-loop_NTPase"/>
</dbReference>
<evidence type="ECO:0000256" key="2">
    <source>
        <dbReference type="ARBA" id="ARBA00022448"/>
    </source>
</evidence>
<dbReference type="PANTHER" id="PTHR43776:SF7">
    <property type="entry name" value="D,D-DIPEPTIDE TRANSPORT ATP-BINDING PROTEIN DDPF-RELATED"/>
    <property type="match status" value="1"/>
</dbReference>
<dbReference type="SMART" id="SM00382">
    <property type="entry name" value="AAA"/>
    <property type="match status" value="1"/>
</dbReference>
<proteinExistence type="inferred from homology"/>
<dbReference type="GO" id="GO:0016887">
    <property type="term" value="F:ATP hydrolysis activity"/>
    <property type="evidence" value="ECO:0007669"/>
    <property type="project" value="InterPro"/>
</dbReference>
<dbReference type="GO" id="GO:0055085">
    <property type="term" value="P:transmembrane transport"/>
    <property type="evidence" value="ECO:0007669"/>
    <property type="project" value="UniProtKB-ARBA"/>
</dbReference>
<dbReference type="Gene3D" id="3.40.50.300">
    <property type="entry name" value="P-loop containing nucleotide triphosphate hydrolases"/>
    <property type="match status" value="1"/>
</dbReference>
<dbReference type="SUPFAM" id="SSF52540">
    <property type="entry name" value="P-loop containing nucleoside triphosphate hydrolases"/>
    <property type="match status" value="1"/>
</dbReference>
<evidence type="ECO:0000313" key="7">
    <source>
        <dbReference type="Proteomes" id="UP000653472"/>
    </source>
</evidence>
<dbReference type="InterPro" id="IPR050319">
    <property type="entry name" value="ABC_transp_ATP-bind"/>
</dbReference>
<dbReference type="Pfam" id="PF08352">
    <property type="entry name" value="oligo_HPY"/>
    <property type="match status" value="1"/>
</dbReference>
<evidence type="ECO:0000256" key="1">
    <source>
        <dbReference type="ARBA" id="ARBA00005417"/>
    </source>
</evidence>
<sequence>MRQLRIQYPGKRWPPWQQAPRLRAVDDVNFNLRRGQTLGVVGESGSGKSSLARALVGLEPIQAGSVRFEGQELKGLDKRGWRALRRDVQMVFQDPMASLNPRHKVGRIVGEPLKTLYPDLGKDEARARVREALTQVGLSDSDADRLPRDFSGGQAQRIAIARAIVVRPKLLICDEPVSALDVSIQAQIVNLLRDLQRQHALAMLFIAHDLAVVRHISDRVLVMYYGKLMEQADRDILFQAPRHPYSRALLAALPGHEALAHLRARDGELPDPYAPPVGCLFVSRCAMADERCTRRPPPYRRYADDGVALCHYAADDGGSLFDPPFAVRSTLGA</sequence>
<dbReference type="Pfam" id="PF00005">
    <property type="entry name" value="ABC_tran"/>
    <property type="match status" value="1"/>
</dbReference>
<evidence type="ECO:0000313" key="6">
    <source>
        <dbReference type="EMBL" id="NKF22189.1"/>
    </source>
</evidence>
<comment type="similarity">
    <text evidence="1">Belongs to the ABC transporter superfamily.</text>
</comment>
<evidence type="ECO:0000256" key="3">
    <source>
        <dbReference type="ARBA" id="ARBA00022741"/>
    </source>
</evidence>
<dbReference type="GO" id="GO:0015833">
    <property type="term" value="P:peptide transport"/>
    <property type="evidence" value="ECO:0007669"/>
    <property type="project" value="InterPro"/>
</dbReference>
<dbReference type="InterPro" id="IPR003439">
    <property type="entry name" value="ABC_transporter-like_ATP-bd"/>
</dbReference>
<feature type="domain" description="ABC transporter" evidence="5">
    <location>
        <begin position="4"/>
        <end position="250"/>
    </location>
</feature>
<dbReference type="PROSITE" id="PS50893">
    <property type="entry name" value="ABC_TRANSPORTER_2"/>
    <property type="match status" value="1"/>
</dbReference>
<keyword evidence="7" id="KW-1185">Reference proteome</keyword>
<dbReference type="NCBIfam" id="TIGR01727">
    <property type="entry name" value="oligo_HPY"/>
    <property type="match status" value="1"/>
</dbReference>
<reference evidence="6" key="1">
    <citation type="submission" date="2020-03" db="EMBL/GenBank/DDBJ databases">
        <title>Solimonas marina sp. nov., isolated from deep seawater of the Pacific Ocean.</title>
        <authorList>
            <person name="Liu X."/>
            <person name="Lai Q."/>
            <person name="Sun F."/>
            <person name="Gai Y."/>
            <person name="Li G."/>
            <person name="Shao Z."/>
        </authorList>
    </citation>
    <scope>NUCLEOTIDE SEQUENCE</scope>
    <source>
        <strain evidence="6">C16B3</strain>
    </source>
</reference>
<accession>A0A969W9T3</accession>
<dbReference type="InterPro" id="IPR013563">
    <property type="entry name" value="Oligopep_ABC_C"/>
</dbReference>
<keyword evidence="3" id="KW-0547">Nucleotide-binding</keyword>
<evidence type="ECO:0000256" key="4">
    <source>
        <dbReference type="ARBA" id="ARBA00022840"/>
    </source>
</evidence>
<dbReference type="CDD" id="cd03257">
    <property type="entry name" value="ABC_NikE_OppD_transporters"/>
    <property type="match status" value="1"/>
</dbReference>
<dbReference type="FunFam" id="3.40.50.300:FF:000016">
    <property type="entry name" value="Oligopeptide ABC transporter ATP-binding component"/>
    <property type="match status" value="1"/>
</dbReference>
<gene>
    <name evidence="6" type="ORF">G7Y82_07655</name>
</gene>
<dbReference type="GO" id="GO:0005524">
    <property type="term" value="F:ATP binding"/>
    <property type="evidence" value="ECO:0007669"/>
    <property type="project" value="UniProtKB-KW"/>
</dbReference>
<keyword evidence="4 6" id="KW-0067">ATP-binding</keyword>
<dbReference type="InterPro" id="IPR017871">
    <property type="entry name" value="ABC_transporter-like_CS"/>
</dbReference>
<protein>
    <submittedName>
        <fullName evidence="6">ATP-binding cassette domain-containing protein</fullName>
    </submittedName>
</protein>
<comment type="caution">
    <text evidence="6">The sequence shown here is derived from an EMBL/GenBank/DDBJ whole genome shotgun (WGS) entry which is preliminary data.</text>
</comment>
<keyword evidence="2" id="KW-0813">Transport</keyword>
<name>A0A969W9T3_9GAMM</name>
<dbReference type="Proteomes" id="UP000653472">
    <property type="component" value="Unassembled WGS sequence"/>
</dbReference>